<comment type="caution">
    <text evidence="7">The sequence shown here is derived from an EMBL/GenBank/DDBJ whole genome shotgun (WGS) entry which is preliminary data.</text>
</comment>
<evidence type="ECO:0000313" key="7">
    <source>
        <dbReference type="EMBL" id="CDQ25140.1"/>
    </source>
</evidence>
<dbReference type="Pfam" id="PF09680">
    <property type="entry name" value="YjcZ_2"/>
    <property type="match status" value="1"/>
</dbReference>
<evidence type="ECO:0000256" key="3">
    <source>
        <dbReference type="ARBA" id="ARBA00022692"/>
    </source>
</evidence>
<feature type="transmembrane region" description="Helical" evidence="6">
    <location>
        <begin position="51"/>
        <end position="70"/>
    </location>
</feature>
<organism evidence="7 8">
    <name type="scientific">Halobacillus karajensis</name>
    <dbReference type="NCBI Taxonomy" id="195088"/>
    <lineage>
        <taxon>Bacteria</taxon>
        <taxon>Bacillati</taxon>
        <taxon>Bacillota</taxon>
        <taxon>Bacilli</taxon>
        <taxon>Bacillales</taxon>
        <taxon>Bacillaceae</taxon>
        <taxon>Halobacillus</taxon>
    </lineage>
</organism>
<evidence type="ECO:0008006" key="9">
    <source>
        <dbReference type="Google" id="ProtNLM"/>
    </source>
</evidence>
<keyword evidence="8" id="KW-1185">Reference proteome</keyword>
<evidence type="ECO:0000256" key="2">
    <source>
        <dbReference type="ARBA" id="ARBA00010221"/>
    </source>
</evidence>
<reference evidence="7 8" key="2">
    <citation type="submission" date="2014-05" db="EMBL/GenBank/DDBJ databases">
        <title>Draft genome sequence of Halobacillus karajensis HK-03.</title>
        <authorList>
            <person name="Khelaifia S."/>
            <person name="Croce O."/>
            <person name="Lagier J.C."/>
            <person name="Raoult D."/>
        </authorList>
    </citation>
    <scope>NUCLEOTIDE SEQUENCE [LARGE SCALE GENOMIC DNA]</scope>
    <source>
        <strain evidence="7 8">HD-03</strain>
    </source>
</reference>
<dbReference type="GO" id="GO:0016020">
    <property type="term" value="C:membrane"/>
    <property type="evidence" value="ECO:0007669"/>
    <property type="project" value="UniProtKB-SubCell"/>
</dbReference>
<sequence>MENINSPYSMGANVNAPYMGANVNAPYMGANVPHMMPTAPMYKCPPRRDNFILIIVLFILLIIVGCSIPKW</sequence>
<evidence type="ECO:0000313" key="8">
    <source>
        <dbReference type="Proteomes" id="UP000028868"/>
    </source>
</evidence>
<dbReference type="Proteomes" id="UP000028868">
    <property type="component" value="Unassembled WGS sequence"/>
</dbReference>
<proteinExistence type="inferred from homology"/>
<evidence type="ECO:0000256" key="1">
    <source>
        <dbReference type="ARBA" id="ARBA00004167"/>
    </source>
</evidence>
<name>A0A024P879_9BACI</name>
<evidence type="ECO:0000256" key="6">
    <source>
        <dbReference type="SAM" id="Phobius"/>
    </source>
</evidence>
<evidence type="ECO:0000256" key="5">
    <source>
        <dbReference type="ARBA" id="ARBA00023136"/>
    </source>
</evidence>
<gene>
    <name evidence="7" type="ORF">BN983_03445</name>
</gene>
<dbReference type="InterPro" id="IPR010070">
    <property type="entry name" value="YjcZ-like"/>
</dbReference>
<comment type="similarity">
    <text evidence="2">Belongs to the SscA family.</text>
</comment>
<protein>
    <recommendedName>
        <fullName evidence="9">Sporulation protein YjcZ</fullName>
    </recommendedName>
</protein>
<dbReference type="AlphaFoldDB" id="A0A024P879"/>
<dbReference type="EMBL" id="CCDI010000004">
    <property type="protein sequence ID" value="CDQ25140.1"/>
    <property type="molecule type" value="Genomic_DNA"/>
</dbReference>
<comment type="subcellular location">
    <subcellularLocation>
        <location evidence="1">Membrane</location>
        <topology evidence="1">Single-pass membrane protein</topology>
    </subcellularLocation>
</comment>
<keyword evidence="3 6" id="KW-0812">Transmembrane</keyword>
<keyword evidence="4 6" id="KW-1133">Transmembrane helix</keyword>
<dbReference type="RefSeq" id="WP_035510480.1">
    <property type="nucleotide sequence ID" value="NZ_CCDH010000002.1"/>
</dbReference>
<dbReference type="NCBIfam" id="TIGR01732">
    <property type="entry name" value="tiny_TM_bacill"/>
    <property type="match status" value="1"/>
</dbReference>
<accession>A0A024P879</accession>
<evidence type="ECO:0000256" key="4">
    <source>
        <dbReference type="ARBA" id="ARBA00022989"/>
    </source>
</evidence>
<keyword evidence="5 6" id="KW-0472">Membrane</keyword>
<reference evidence="8" key="1">
    <citation type="submission" date="2014-03" db="EMBL/GenBank/DDBJ databases">
        <authorList>
            <person name="Urmite Genomes U."/>
        </authorList>
    </citation>
    <scope>NUCLEOTIDE SEQUENCE [LARGE SCALE GENOMIC DNA]</scope>
    <source>
        <strain evidence="8">HD-03</strain>
    </source>
</reference>